<geneLocation type="plasmid" evidence="2">
    <name>unnamed1</name>
</geneLocation>
<keyword evidence="1" id="KW-1133">Transmembrane helix</keyword>
<reference evidence="2 3" key="1">
    <citation type="journal article" date="2019" name="Nat. Commun.">
        <title>A new type of DNA phosphorothioation-based antiviral system in archaea.</title>
        <authorList>
            <person name="Xiong L."/>
            <person name="Liu S."/>
            <person name="Chen S."/>
            <person name="Xiao Y."/>
            <person name="Zhu B."/>
            <person name="Gao Y."/>
            <person name="Zhang Y."/>
            <person name="Chen B."/>
            <person name="Luo J."/>
            <person name="Deng Z."/>
            <person name="Chen X."/>
            <person name="Wang L."/>
            <person name="Chen S."/>
        </authorList>
    </citation>
    <scope>NUCLEOTIDE SEQUENCE [LARGE SCALE GENOMIC DNA]</scope>
    <source>
        <strain evidence="2 3">JCM 10635</strain>
        <plasmid evidence="2 3">unnamed1</plasmid>
    </source>
</reference>
<evidence type="ECO:0000313" key="2">
    <source>
        <dbReference type="EMBL" id="QCC56613.1"/>
    </source>
</evidence>
<dbReference type="InterPro" id="IPR006311">
    <property type="entry name" value="TAT_signal"/>
</dbReference>
<accession>A0A4D6HRX5</accession>
<protein>
    <recommendedName>
        <fullName evidence="4">SipW-cognate class signal peptide</fullName>
    </recommendedName>
</protein>
<evidence type="ECO:0000256" key="1">
    <source>
        <dbReference type="SAM" id="Phobius"/>
    </source>
</evidence>
<dbReference type="EMBL" id="CP031306">
    <property type="protein sequence ID" value="QCC56613.1"/>
    <property type="molecule type" value="Genomic_DNA"/>
</dbReference>
<dbReference type="Proteomes" id="UP000296822">
    <property type="component" value="Plasmid unnamed1"/>
</dbReference>
<feature type="transmembrane region" description="Helical" evidence="1">
    <location>
        <begin position="12"/>
        <end position="35"/>
    </location>
</feature>
<sequence>MSQDRVRLSRRRVLAAVGGIGTAGAIAGAGTAAFFSDRGRFTNALAAGTITIGVDCDACSIIDDRLSFSFDGIDRGEGDTVTISLAIETNPARLWLRTVCPPASDPLGDALEVDVRIDGATLAADSLTAVSRSLATGTQLEGCTEPGTSIDLELAWELPADVPDALAGETTAFTVELVAEQCRHVDEESVVDPFAGVAPCDEPPTCLSCPRQDGDRIAQATFEYDGPDSEVILELVRSPATNDFERTVEPGNTFTAIFHDPPGIKGGPDFDVVVDGTTIGDFHISCSQPFGPGLVIADGTYSLTVLEAIDTEGNALCEVTT</sequence>
<gene>
    <name evidence="2" type="ORF">DV706_19155</name>
</gene>
<keyword evidence="2" id="KW-0614">Plasmid</keyword>
<evidence type="ECO:0008006" key="4">
    <source>
        <dbReference type="Google" id="ProtNLM"/>
    </source>
</evidence>
<organism evidence="2 3">
    <name type="scientific">Natronorubrum bangense</name>
    <dbReference type="NCBI Taxonomy" id="61858"/>
    <lineage>
        <taxon>Archaea</taxon>
        <taxon>Methanobacteriati</taxon>
        <taxon>Methanobacteriota</taxon>
        <taxon>Stenosarchaea group</taxon>
        <taxon>Halobacteria</taxon>
        <taxon>Halobacteriales</taxon>
        <taxon>Natrialbaceae</taxon>
        <taxon>Natronorubrum</taxon>
    </lineage>
</organism>
<proteinExistence type="predicted"/>
<dbReference type="AlphaFoldDB" id="A0A4D6HRX5"/>
<evidence type="ECO:0000313" key="3">
    <source>
        <dbReference type="Proteomes" id="UP000296822"/>
    </source>
</evidence>
<dbReference type="PROSITE" id="PS51318">
    <property type="entry name" value="TAT"/>
    <property type="match status" value="1"/>
</dbReference>
<keyword evidence="1" id="KW-0812">Transmembrane</keyword>
<name>A0A4D6HRX5_9EURY</name>
<dbReference type="GeneID" id="39853399"/>
<dbReference type="RefSeq" id="WP_006067115.1">
    <property type="nucleotide sequence ID" value="NZ_CP031306.1"/>
</dbReference>
<keyword evidence="1" id="KW-0472">Membrane</keyword>
<dbReference type="KEGG" id="nbg:DV706_19155"/>